<comment type="similarity">
    <text evidence="1">Belongs to the ROK (NagC/XylR) family.</text>
</comment>
<dbReference type="PANTHER" id="PTHR18964">
    <property type="entry name" value="ROK (REPRESSOR, ORF, KINASE) FAMILY"/>
    <property type="match status" value="1"/>
</dbReference>
<dbReference type="RefSeq" id="WP_172991387.1">
    <property type="nucleotide sequence ID" value="NZ_CP054038.1"/>
</dbReference>
<gene>
    <name evidence="2" type="ORF">HQM25_17405</name>
</gene>
<name>A0A7D4TST5_9MICO</name>
<dbReference type="SUPFAM" id="SSF53067">
    <property type="entry name" value="Actin-like ATPase domain"/>
    <property type="match status" value="1"/>
</dbReference>
<protein>
    <submittedName>
        <fullName evidence="2">ROK family protein</fullName>
    </submittedName>
</protein>
<dbReference type="Pfam" id="PF00480">
    <property type="entry name" value="ROK"/>
    <property type="match status" value="2"/>
</dbReference>
<reference evidence="2 3" key="1">
    <citation type="submission" date="2020-05" db="EMBL/GenBank/DDBJ databases">
        <title>Strain PA2F3 complete genome.</title>
        <authorList>
            <person name="Kim Y.-S."/>
            <person name="Kim S.-J."/>
            <person name="Jung H.-k."/>
            <person name="Kim S.-E."/>
            <person name="Kim K.-H."/>
        </authorList>
    </citation>
    <scope>NUCLEOTIDE SEQUENCE [LARGE SCALE GENOMIC DNA]</scope>
    <source>
        <strain evidence="2 3">PA2F3</strain>
    </source>
</reference>
<evidence type="ECO:0000313" key="3">
    <source>
        <dbReference type="Proteomes" id="UP000502498"/>
    </source>
</evidence>
<dbReference type="EMBL" id="CP054038">
    <property type="protein sequence ID" value="QKJ20964.1"/>
    <property type="molecule type" value="Genomic_DNA"/>
</dbReference>
<dbReference type="AlphaFoldDB" id="A0A7D4TST5"/>
<dbReference type="InterPro" id="IPR000600">
    <property type="entry name" value="ROK"/>
</dbReference>
<evidence type="ECO:0000313" key="2">
    <source>
        <dbReference type="EMBL" id="QKJ20964.1"/>
    </source>
</evidence>
<sequence length="417" mass="43201">MSKTAGDLGTGRASLGAVLDFAWTTGAFTATDAMAAASLTRSTTIDAIDSLVAADVLRELPNARAAGQYRAGRPARRFELPADLGMVAGLDAGDTHLTLRIADLGGRTVWHRRVTVDPAQTIAERQKAILEQLDTGCAERGIAAKPLLSICVGVAAPVSRDGQSPPHPEGFWERTNAGLVHLLADRAEVVEVKNDAQLAAAAEGALGAAVGSRDYIALLAGERLGAGVVVDGHLLHGAHGGVGEMFAFDFVRGVDSAFGLGPVIERRAREMLADGTADPAGRLAALAADELDPRRILALAAAGDDDALRIAAAVGEAFARMVGVLGSMFDPEQIIVCGAIAEGIEPVLEAARRSIAPYLHLPAPVLIPSRLGGDIVTQGAVSRALQNARHIALPALAERRLRDDPELAAAVERAEAG</sequence>
<accession>A0A7D4TST5</accession>
<dbReference type="PANTHER" id="PTHR18964:SF149">
    <property type="entry name" value="BIFUNCTIONAL UDP-N-ACETYLGLUCOSAMINE 2-EPIMERASE_N-ACETYLMANNOSAMINE KINASE"/>
    <property type="match status" value="1"/>
</dbReference>
<dbReference type="Proteomes" id="UP000502498">
    <property type="component" value="Chromosome"/>
</dbReference>
<organism evidence="2 3">
    <name type="scientific">Microbacterium hominis</name>
    <dbReference type="NCBI Taxonomy" id="162426"/>
    <lineage>
        <taxon>Bacteria</taxon>
        <taxon>Bacillati</taxon>
        <taxon>Actinomycetota</taxon>
        <taxon>Actinomycetes</taxon>
        <taxon>Micrococcales</taxon>
        <taxon>Microbacteriaceae</taxon>
        <taxon>Microbacterium</taxon>
    </lineage>
</organism>
<dbReference type="Gene3D" id="3.30.420.40">
    <property type="match status" value="2"/>
</dbReference>
<dbReference type="InterPro" id="IPR043129">
    <property type="entry name" value="ATPase_NBD"/>
</dbReference>
<evidence type="ECO:0000256" key="1">
    <source>
        <dbReference type="ARBA" id="ARBA00006479"/>
    </source>
</evidence>
<proteinExistence type="inferred from homology"/>